<dbReference type="GO" id="GO:0030288">
    <property type="term" value="C:outer membrane-bounded periplasmic space"/>
    <property type="evidence" value="ECO:0007669"/>
    <property type="project" value="UniProtKB-ARBA"/>
</dbReference>
<dbReference type="InterPro" id="IPR039424">
    <property type="entry name" value="SBP_5"/>
</dbReference>
<evidence type="ECO:0000256" key="1">
    <source>
        <dbReference type="ARBA" id="ARBA00005695"/>
    </source>
</evidence>
<reference evidence="5 6" key="1">
    <citation type="submission" date="2019-09" db="EMBL/GenBank/DDBJ databases">
        <title>Nitrincola iocasae sp. nov., a bacterium isolated from the sediment collected at a cold seep field in South China Sea.</title>
        <authorList>
            <person name="Zhang H."/>
            <person name="Wang H."/>
            <person name="Li C."/>
        </authorList>
    </citation>
    <scope>NUCLEOTIDE SEQUENCE [LARGE SCALE GENOMIC DNA]</scope>
    <source>
        <strain evidence="5 6">KXZD1103</strain>
    </source>
</reference>
<dbReference type="KEGG" id="nik:F5I99_06445"/>
<dbReference type="AlphaFoldDB" id="A0A5J6LBV3"/>
<dbReference type="Proteomes" id="UP000325606">
    <property type="component" value="Chromosome"/>
</dbReference>
<dbReference type="GO" id="GO:1904680">
    <property type="term" value="F:peptide transmembrane transporter activity"/>
    <property type="evidence" value="ECO:0007669"/>
    <property type="project" value="TreeGrafter"/>
</dbReference>
<dbReference type="InterPro" id="IPR000914">
    <property type="entry name" value="SBP_5_dom"/>
</dbReference>
<proteinExistence type="inferred from homology"/>
<dbReference type="InterPro" id="IPR030678">
    <property type="entry name" value="Peptide/Ni-bd"/>
</dbReference>
<keyword evidence="3" id="KW-0732">Signal</keyword>
<dbReference type="EMBL" id="CP044222">
    <property type="protein sequence ID" value="QEW06164.1"/>
    <property type="molecule type" value="Genomic_DNA"/>
</dbReference>
<evidence type="ECO:0000313" key="6">
    <source>
        <dbReference type="Proteomes" id="UP000325606"/>
    </source>
</evidence>
<keyword evidence="6" id="KW-1185">Reference proteome</keyword>
<protein>
    <recommendedName>
        <fullName evidence="4">Solute-binding protein family 5 domain-containing protein</fullName>
    </recommendedName>
</protein>
<sequence>MWEPSMMCKLPLRQASKAMVVCIGLVATMTWATESQERLVIADAQGDWGLLAPYLHQARGPGYVYTSFVFDSLLWKDDQGKIQPLLATDWSSDDEQRCYTFTLNAQAKWHDGNQLDAEDVAFTFSYIQQHPYRFVDTHQVSSINTTPDQVEICLDSPDPLFIERVASTLPIMPQHIYAEVDNPDHFAQPAALIGSGPYILDQYQRAQGFYQLRRNEHWHLGLPRYAEVVITRLSPQAAAVAMQQGEVDLMSITYEFIDLFQSAGANLLETASNHPYRLLFNHQQSFQSVRLRQGLAQAINRQQLIDLAFHGKAQTARPAYRQQGRMAGLNPYLFDLNSARSTLQQAGWQQDTQGRWLDEQQQPVQLKLVASANAAQLVKVLAQQFNALGLELTIRLLQDVPLTKAVQDLDFDLALLSQSHQGDPDRFRTLLTGRHSRGDNYTANHELIDLLEQMQASQSRIDREDLFLKAEQLYNADLPSLPLVNPTNFTAERVTTGAAYTPEGIAMGIPLAFNKFSLFLPQP</sequence>
<dbReference type="PANTHER" id="PTHR30290">
    <property type="entry name" value="PERIPLASMIC BINDING COMPONENT OF ABC TRANSPORTER"/>
    <property type="match status" value="1"/>
</dbReference>
<dbReference type="Pfam" id="PF00496">
    <property type="entry name" value="SBP_bac_5"/>
    <property type="match status" value="1"/>
</dbReference>
<organism evidence="5 6">
    <name type="scientific">Nitrincola iocasae</name>
    <dbReference type="NCBI Taxonomy" id="2614693"/>
    <lineage>
        <taxon>Bacteria</taxon>
        <taxon>Pseudomonadati</taxon>
        <taxon>Pseudomonadota</taxon>
        <taxon>Gammaproteobacteria</taxon>
        <taxon>Oceanospirillales</taxon>
        <taxon>Oceanospirillaceae</taxon>
        <taxon>Nitrincola</taxon>
    </lineage>
</organism>
<dbReference type="Gene3D" id="3.40.190.10">
    <property type="entry name" value="Periplasmic binding protein-like II"/>
    <property type="match status" value="1"/>
</dbReference>
<dbReference type="Gene3D" id="3.90.76.10">
    <property type="entry name" value="Dipeptide-binding Protein, Domain 1"/>
    <property type="match status" value="1"/>
</dbReference>
<feature type="domain" description="Solute-binding protein family 5" evidence="4">
    <location>
        <begin position="81"/>
        <end position="430"/>
    </location>
</feature>
<dbReference type="SUPFAM" id="SSF53850">
    <property type="entry name" value="Periplasmic binding protein-like II"/>
    <property type="match status" value="1"/>
</dbReference>
<evidence type="ECO:0000259" key="4">
    <source>
        <dbReference type="Pfam" id="PF00496"/>
    </source>
</evidence>
<name>A0A5J6LBV3_9GAMM</name>
<dbReference type="GO" id="GO:0043190">
    <property type="term" value="C:ATP-binding cassette (ABC) transporter complex"/>
    <property type="evidence" value="ECO:0007669"/>
    <property type="project" value="InterPro"/>
</dbReference>
<keyword evidence="2" id="KW-0813">Transport</keyword>
<evidence type="ECO:0000313" key="5">
    <source>
        <dbReference type="EMBL" id="QEW06164.1"/>
    </source>
</evidence>
<gene>
    <name evidence="5" type="ORF">F5I99_06445</name>
</gene>
<comment type="similarity">
    <text evidence="1">Belongs to the bacterial solute-binding protein 5 family.</text>
</comment>
<evidence type="ECO:0000256" key="2">
    <source>
        <dbReference type="ARBA" id="ARBA00022448"/>
    </source>
</evidence>
<accession>A0A5J6LBV3</accession>
<dbReference type="PANTHER" id="PTHR30290:SF9">
    <property type="entry name" value="OLIGOPEPTIDE-BINDING PROTEIN APPA"/>
    <property type="match status" value="1"/>
</dbReference>
<dbReference type="Gene3D" id="3.10.105.10">
    <property type="entry name" value="Dipeptide-binding Protein, Domain 3"/>
    <property type="match status" value="1"/>
</dbReference>
<dbReference type="GO" id="GO:0015833">
    <property type="term" value="P:peptide transport"/>
    <property type="evidence" value="ECO:0007669"/>
    <property type="project" value="TreeGrafter"/>
</dbReference>
<dbReference type="PIRSF" id="PIRSF002741">
    <property type="entry name" value="MppA"/>
    <property type="match status" value="1"/>
</dbReference>
<evidence type="ECO:0000256" key="3">
    <source>
        <dbReference type="ARBA" id="ARBA00022729"/>
    </source>
</evidence>